<dbReference type="Pfam" id="PF13682">
    <property type="entry name" value="CZB"/>
    <property type="match status" value="1"/>
</dbReference>
<proteinExistence type="predicted"/>
<dbReference type="OrthoDB" id="9808588at2"/>
<dbReference type="Gene3D" id="1.20.120.30">
    <property type="entry name" value="Aspartate receptor, ligand-binding domain"/>
    <property type="match status" value="1"/>
</dbReference>
<protein>
    <recommendedName>
        <fullName evidence="1">Chemoreceptor zinc-binding domain-containing protein</fullName>
    </recommendedName>
</protein>
<accession>A0A2S4RPW5</accession>
<organism evidence="2 3">
    <name type="scientific">Citrobacter amalonaticus</name>
    <dbReference type="NCBI Taxonomy" id="35703"/>
    <lineage>
        <taxon>Bacteria</taxon>
        <taxon>Pseudomonadati</taxon>
        <taxon>Pseudomonadota</taxon>
        <taxon>Gammaproteobacteria</taxon>
        <taxon>Enterobacterales</taxon>
        <taxon>Enterobacteriaceae</taxon>
        <taxon>Citrobacter</taxon>
    </lineage>
</organism>
<name>A0A2S4RPW5_CITAM</name>
<feature type="domain" description="Chemoreceptor zinc-binding" evidence="1">
    <location>
        <begin position="128"/>
        <end position="189"/>
    </location>
</feature>
<evidence type="ECO:0000259" key="1">
    <source>
        <dbReference type="Pfam" id="PF13682"/>
    </source>
</evidence>
<reference evidence="2 3" key="1">
    <citation type="submission" date="2018-01" db="EMBL/GenBank/DDBJ databases">
        <title>Complete genome sequences of 14 Citrobacter spp. isolated from plant in Canada.</title>
        <authorList>
            <person name="Bhandare S.G."/>
            <person name="Colavecchio A."/>
            <person name="Jeukens J."/>
            <person name="Emond-Rheault J.-G."/>
            <person name="Freschi L."/>
            <person name="Hamel J."/>
            <person name="Kukavica-Ibrulj I."/>
            <person name="Levesque R."/>
            <person name="Goodridge L."/>
        </authorList>
    </citation>
    <scope>NUCLEOTIDE SEQUENCE [LARGE SCALE GENOMIC DNA]</scope>
    <source>
        <strain evidence="2 3">S1285</strain>
    </source>
</reference>
<sequence length="249" mass="28368">MESVMLTQEQHHIIMEHMRHSMMNKAVQVHYTAEKCFRLREGLIRSATRYREDAALMTPLQNRQYRLINSIAADREGVKDATQERQLLSRAREQYGLIGMMQQQLNDIASGLMLSADTLLFTLLKAQHYQWRDRLYMAVLTEQPGAALAEENACPLGQWLCTEGGRRFCTQPGFRALREAHHQMHVTAALLFDRPLTEMPAGVLKARLQHTEDASQHLMGSLDALEKMVSSLYPDGRDSPCSQKTDGKV</sequence>
<dbReference type="AlphaFoldDB" id="A0A2S4RPW5"/>
<evidence type="ECO:0000313" key="3">
    <source>
        <dbReference type="Proteomes" id="UP000237003"/>
    </source>
</evidence>
<dbReference type="InterPro" id="IPR025991">
    <property type="entry name" value="Chemoreceptor_zinc-bind_dom"/>
</dbReference>
<comment type="caution">
    <text evidence="2">The sequence shown here is derived from an EMBL/GenBank/DDBJ whole genome shotgun (WGS) entry which is preliminary data.</text>
</comment>
<dbReference type="EMBL" id="PQLX01000020">
    <property type="protein sequence ID" value="POU59113.1"/>
    <property type="molecule type" value="Genomic_DNA"/>
</dbReference>
<gene>
    <name evidence="2" type="ORF">C3430_26935</name>
</gene>
<dbReference type="Proteomes" id="UP000237003">
    <property type="component" value="Unassembled WGS sequence"/>
</dbReference>
<evidence type="ECO:0000313" key="2">
    <source>
        <dbReference type="EMBL" id="POU59113.1"/>
    </source>
</evidence>